<evidence type="ECO:0000313" key="3">
    <source>
        <dbReference type="EMBL" id="VFT92572.1"/>
    </source>
</evidence>
<keyword evidence="4" id="KW-1185">Reference proteome</keyword>
<evidence type="ECO:0000256" key="1">
    <source>
        <dbReference type="SAM" id="Phobius"/>
    </source>
</evidence>
<sequence>MPLSMSRSQLGGVSMGAVLGMFWMRVVLGFSYLQIGFFMIFPLSLTLVVLVEERSLGPILDPVLLKVHSLIWMAMNADDDATSTQDDAAGCRASDPNLDAHFKASNTSDLITSANSSLFSGIQIDLIDHAVAQKDGAAAVYLQDTTTGLFLKYAEGKIKLTASPDDACLFEWVKGRTHHWGLVSAFSRKFMGQNMLSQIIASARKLQNWESFRVLQDGMSDVSIFVFVSWRRRLEANLPPLDHGLSCPVYLILCSARFGKGMWLSSRGRDDDKLVVGMTKQFNLALSVRYATTLDAFSTALPPDLPSSSFPASFHEATTHTPVLTHQLVTSSSSFRSLSLFADAYDTLLPEHQAAWQVHAALGNVRQVTYPLHHLFASCVAHEFHNYRIEGADNARLVFLTKLVLSGGLVAQFAIEVEYRLRLVGPSSSASDAGDAPPTTTTLQLDCNVGVHWSTPSMFQRYVDESAHRAAHVHAQHLVTLLEHQTPPRVVTNLGTLFVTSLHQLFDTPTFELSVPWTGPSFFESPLRPVYAGLWPLTPEAFLERMVVDATWFFRKRDERTRPSTLDMSPWSPHPTLGHVRVQRFTTIVHERTELVEEYQTFVSPEPNTLQIGRKIYLAHHKPWTIDIRWDFELHDDDSSHVACAIAFHWKSARATHVDTEKRVVAVMLASVERLQVLMSGQEEIENMPWPDELTAPLVQAMTDPL</sequence>
<reference evidence="2" key="2">
    <citation type="submission" date="2019-06" db="EMBL/GenBank/DDBJ databases">
        <title>Genomics analysis of Aphanomyces spp. identifies a new class of oomycete effector associated with host adaptation.</title>
        <authorList>
            <person name="Gaulin E."/>
        </authorList>
    </citation>
    <scope>NUCLEOTIDE SEQUENCE</scope>
    <source>
        <strain evidence="2">CBS 578.67</strain>
    </source>
</reference>
<dbReference type="EMBL" id="CAADRA010005776">
    <property type="protein sequence ID" value="VFT92572.1"/>
    <property type="molecule type" value="Genomic_DNA"/>
</dbReference>
<keyword evidence="1" id="KW-0472">Membrane</keyword>
<accession>A0A485L485</accession>
<reference evidence="3 4" key="1">
    <citation type="submission" date="2019-03" db="EMBL/GenBank/DDBJ databases">
        <authorList>
            <person name="Gaulin E."/>
            <person name="Dumas B."/>
        </authorList>
    </citation>
    <scope>NUCLEOTIDE SEQUENCE [LARGE SCALE GENOMIC DNA]</scope>
    <source>
        <strain evidence="3">CBS 568.67</strain>
    </source>
</reference>
<gene>
    <name evidence="3" type="primary">Aste57867_15784</name>
    <name evidence="2" type="ORF">As57867_015728</name>
    <name evidence="3" type="ORF">ASTE57867_15784</name>
</gene>
<protein>
    <submittedName>
        <fullName evidence="3">Aste57867_15784 protein</fullName>
    </submittedName>
</protein>
<evidence type="ECO:0000313" key="2">
    <source>
        <dbReference type="EMBL" id="KAF0693190.1"/>
    </source>
</evidence>
<dbReference type="EMBL" id="VJMH01005755">
    <property type="protein sequence ID" value="KAF0693190.1"/>
    <property type="molecule type" value="Genomic_DNA"/>
</dbReference>
<evidence type="ECO:0000313" key="4">
    <source>
        <dbReference type="Proteomes" id="UP000332933"/>
    </source>
</evidence>
<feature type="transmembrane region" description="Helical" evidence="1">
    <location>
        <begin position="32"/>
        <end position="51"/>
    </location>
</feature>
<dbReference type="OrthoDB" id="123915at2759"/>
<name>A0A485L485_9STRA</name>
<organism evidence="3 4">
    <name type="scientific">Aphanomyces stellatus</name>
    <dbReference type="NCBI Taxonomy" id="120398"/>
    <lineage>
        <taxon>Eukaryota</taxon>
        <taxon>Sar</taxon>
        <taxon>Stramenopiles</taxon>
        <taxon>Oomycota</taxon>
        <taxon>Saprolegniomycetes</taxon>
        <taxon>Saprolegniales</taxon>
        <taxon>Verrucalvaceae</taxon>
        <taxon>Aphanomyces</taxon>
    </lineage>
</organism>
<dbReference type="AlphaFoldDB" id="A0A485L485"/>
<proteinExistence type="predicted"/>
<keyword evidence="1" id="KW-1133">Transmembrane helix</keyword>
<dbReference type="Proteomes" id="UP000332933">
    <property type="component" value="Unassembled WGS sequence"/>
</dbReference>
<keyword evidence="1" id="KW-0812">Transmembrane</keyword>